<name>A0A6V7U7X6_MELEN</name>
<dbReference type="Proteomes" id="UP000580250">
    <property type="component" value="Unassembled WGS sequence"/>
</dbReference>
<evidence type="ECO:0000313" key="1">
    <source>
        <dbReference type="EMBL" id="CAD2147154.1"/>
    </source>
</evidence>
<gene>
    <name evidence="1" type="ORF">MENT_LOCUS8877</name>
</gene>
<protein>
    <submittedName>
        <fullName evidence="1">Uncharacterized protein</fullName>
    </submittedName>
</protein>
<accession>A0A6V7U7X6</accession>
<evidence type="ECO:0000313" key="2">
    <source>
        <dbReference type="Proteomes" id="UP000580250"/>
    </source>
</evidence>
<proteinExistence type="predicted"/>
<sequence>MPTKSPSTCSNVSGEYELVSEFNSRDDLVGAMSFAGGRGLEMRWKTQDKIEKKGELLIRARCTAKKDGCKMKSKGISNADQHAMLVTKGEHSHHKLIESAVLRKMFHIPPKDEKDESTMAPNNFKDGVVVPDSLVK</sequence>
<dbReference type="EMBL" id="CAJEWN010000038">
    <property type="protein sequence ID" value="CAD2147154.1"/>
    <property type="molecule type" value="Genomic_DNA"/>
</dbReference>
<dbReference type="AlphaFoldDB" id="A0A6V7U7X6"/>
<organism evidence="1 2">
    <name type="scientific">Meloidogyne enterolobii</name>
    <name type="common">Root-knot nematode worm</name>
    <name type="synonym">Meloidogyne mayaguensis</name>
    <dbReference type="NCBI Taxonomy" id="390850"/>
    <lineage>
        <taxon>Eukaryota</taxon>
        <taxon>Metazoa</taxon>
        <taxon>Ecdysozoa</taxon>
        <taxon>Nematoda</taxon>
        <taxon>Chromadorea</taxon>
        <taxon>Rhabditida</taxon>
        <taxon>Tylenchina</taxon>
        <taxon>Tylenchomorpha</taxon>
        <taxon>Tylenchoidea</taxon>
        <taxon>Meloidogynidae</taxon>
        <taxon>Meloidogyninae</taxon>
        <taxon>Meloidogyne</taxon>
    </lineage>
</organism>
<comment type="caution">
    <text evidence="1">The sequence shown here is derived from an EMBL/GenBank/DDBJ whole genome shotgun (WGS) entry which is preliminary data.</text>
</comment>
<reference evidence="1 2" key="1">
    <citation type="submission" date="2020-08" db="EMBL/GenBank/DDBJ databases">
        <authorList>
            <person name="Koutsovoulos G."/>
            <person name="Danchin GJ E."/>
        </authorList>
    </citation>
    <scope>NUCLEOTIDE SEQUENCE [LARGE SCALE GENOMIC DNA]</scope>
</reference>